<proteinExistence type="predicted"/>
<accession>A0A0G2IC78</accession>
<gene>
    <name evidence="1" type="ORF">EMCG_06055</name>
</gene>
<dbReference type="AlphaFoldDB" id="A0A0G2IC78"/>
<dbReference type="Proteomes" id="UP000034164">
    <property type="component" value="Unassembled WGS sequence"/>
</dbReference>
<evidence type="ECO:0000313" key="2">
    <source>
        <dbReference type="Proteomes" id="UP000034164"/>
    </source>
</evidence>
<dbReference type="EMBL" id="LCZI01000130">
    <property type="protein sequence ID" value="KKZ68267.1"/>
    <property type="molecule type" value="Genomic_DNA"/>
</dbReference>
<sequence length="64" mass="7554">MYKRRSVDQLYKLNQVNKYHDVKTNLNQTSTVLTTHLSQAIKIDENLDTEVESALYDKLKKKLK</sequence>
<name>A0A0G2IC78_9EURO</name>
<evidence type="ECO:0000313" key="1">
    <source>
        <dbReference type="EMBL" id="KKZ68267.1"/>
    </source>
</evidence>
<organism evidence="1 2">
    <name type="scientific">[Emmonsia] crescens</name>
    <dbReference type="NCBI Taxonomy" id="73230"/>
    <lineage>
        <taxon>Eukaryota</taxon>
        <taxon>Fungi</taxon>
        <taxon>Dikarya</taxon>
        <taxon>Ascomycota</taxon>
        <taxon>Pezizomycotina</taxon>
        <taxon>Eurotiomycetes</taxon>
        <taxon>Eurotiomycetidae</taxon>
        <taxon>Onygenales</taxon>
        <taxon>Ajellomycetaceae</taxon>
        <taxon>Emergomyces</taxon>
    </lineage>
</organism>
<protein>
    <submittedName>
        <fullName evidence="1">Uncharacterized protein</fullName>
    </submittedName>
</protein>
<reference evidence="2" key="1">
    <citation type="journal article" date="2015" name="PLoS Genet.">
        <title>The dynamic genome and transcriptome of the human fungal pathogen Blastomyces and close relative Emmonsia.</title>
        <authorList>
            <person name="Munoz J.F."/>
            <person name="Gauthier G.M."/>
            <person name="Desjardins C.A."/>
            <person name="Gallo J.E."/>
            <person name="Holder J."/>
            <person name="Sullivan T.D."/>
            <person name="Marty A.J."/>
            <person name="Carmen J.C."/>
            <person name="Chen Z."/>
            <person name="Ding L."/>
            <person name="Gujja S."/>
            <person name="Magrini V."/>
            <person name="Misas E."/>
            <person name="Mitreva M."/>
            <person name="Priest M."/>
            <person name="Saif S."/>
            <person name="Whiston E.A."/>
            <person name="Young S."/>
            <person name="Zeng Q."/>
            <person name="Goldman W.E."/>
            <person name="Mardis E.R."/>
            <person name="Taylor J.W."/>
            <person name="McEwen J.G."/>
            <person name="Clay O.K."/>
            <person name="Klein B.S."/>
            <person name="Cuomo C.A."/>
        </authorList>
    </citation>
    <scope>NUCLEOTIDE SEQUENCE [LARGE SCALE GENOMIC DNA]</scope>
    <source>
        <strain evidence="2">UAMH 3008</strain>
    </source>
</reference>
<dbReference type="VEuPathDB" id="FungiDB:EMCG_06055"/>
<dbReference type="OrthoDB" id="4190411at2759"/>
<comment type="caution">
    <text evidence="1">The sequence shown here is derived from an EMBL/GenBank/DDBJ whole genome shotgun (WGS) entry which is preliminary data.</text>
</comment>